<evidence type="ECO:0000313" key="5">
    <source>
        <dbReference type="EMBL" id="MEK9500433.1"/>
    </source>
</evidence>
<dbReference type="InterPro" id="IPR036249">
    <property type="entry name" value="Thioredoxin-like_sf"/>
</dbReference>
<organism evidence="5 6">
    <name type="scientific">Gaopeijia maritima</name>
    <dbReference type="NCBI Taxonomy" id="3119007"/>
    <lineage>
        <taxon>Bacteria</taxon>
        <taxon>Pseudomonadati</taxon>
        <taxon>Gemmatimonadota</taxon>
        <taxon>Longimicrobiia</taxon>
        <taxon>Gaopeijiales</taxon>
        <taxon>Gaopeijiaceae</taxon>
        <taxon>Gaopeijia</taxon>
    </lineage>
</organism>
<evidence type="ECO:0000256" key="2">
    <source>
        <dbReference type="ARBA" id="ARBA00022748"/>
    </source>
</evidence>
<keyword evidence="2" id="KW-0201">Cytochrome c-type biogenesis</keyword>
<feature type="domain" description="Thioredoxin" evidence="4">
    <location>
        <begin position="35"/>
        <end position="172"/>
    </location>
</feature>
<dbReference type="PANTHER" id="PTHR42852">
    <property type="entry name" value="THIOL:DISULFIDE INTERCHANGE PROTEIN DSBE"/>
    <property type="match status" value="1"/>
</dbReference>
<protein>
    <submittedName>
        <fullName evidence="5">TlpA disulfide reductase family protein</fullName>
    </submittedName>
</protein>
<name>A0ABU9E6S5_9BACT</name>
<dbReference type="RefSeq" id="WP_405284751.1">
    <property type="nucleotide sequence ID" value="NZ_CP144380.1"/>
</dbReference>
<dbReference type="InterPro" id="IPR017937">
    <property type="entry name" value="Thioredoxin_CS"/>
</dbReference>
<comment type="caution">
    <text evidence="5">The sequence shown here is derived from an EMBL/GenBank/DDBJ whole genome shotgun (WGS) entry which is preliminary data.</text>
</comment>
<dbReference type="Gene3D" id="3.40.30.10">
    <property type="entry name" value="Glutaredoxin"/>
    <property type="match status" value="1"/>
</dbReference>
<dbReference type="PROSITE" id="PS51352">
    <property type="entry name" value="THIOREDOXIN_2"/>
    <property type="match status" value="1"/>
</dbReference>
<accession>A0ABU9E6S5</accession>
<dbReference type="SUPFAM" id="SSF52833">
    <property type="entry name" value="Thioredoxin-like"/>
    <property type="match status" value="1"/>
</dbReference>
<dbReference type="InterPro" id="IPR013766">
    <property type="entry name" value="Thioredoxin_domain"/>
</dbReference>
<evidence type="ECO:0000256" key="1">
    <source>
        <dbReference type="ARBA" id="ARBA00004196"/>
    </source>
</evidence>
<comment type="subcellular location">
    <subcellularLocation>
        <location evidence="1">Cell envelope</location>
    </subcellularLocation>
</comment>
<evidence type="ECO:0000256" key="3">
    <source>
        <dbReference type="ARBA" id="ARBA00023284"/>
    </source>
</evidence>
<reference evidence="5 6" key="1">
    <citation type="submission" date="2024-02" db="EMBL/GenBank/DDBJ databases">
        <title>A novel Gemmatimonadota bacterium.</title>
        <authorList>
            <person name="Du Z.-J."/>
            <person name="Ye Y.-Q."/>
        </authorList>
    </citation>
    <scope>NUCLEOTIDE SEQUENCE [LARGE SCALE GENOMIC DNA]</scope>
    <source>
        <strain evidence="5 6">DH-20</strain>
    </source>
</reference>
<proteinExistence type="predicted"/>
<dbReference type="InterPro" id="IPR050553">
    <property type="entry name" value="Thioredoxin_ResA/DsbE_sf"/>
</dbReference>
<dbReference type="CDD" id="cd02966">
    <property type="entry name" value="TlpA_like_family"/>
    <property type="match status" value="1"/>
</dbReference>
<gene>
    <name evidence="5" type="ORF">WI372_05550</name>
</gene>
<sequence length="305" mass="32530">MRRGARWTRGWGAVGVIAVAAGLGAGHARAQSAGDPLVHPDPAWELRTLDGERFTLGDLRGRPVFVNLWATWCPPCVAELASIDRLAAEVGDAATFLLVSPEDERAVREFARRRQLGVRPVLESTLVPEEFGLEALPHTVILDAGGGLVLRHRGAADWHTPEVEALLRRLATERSPVSGPIEPTLRLESPPRPGGPWTLEVGVPAGWSLYAPASADIDLGLPLAASWLSGTLRASATLSGPAPITETGEAGVTEVYRGRVWLRVTAPRGPVDALEVRWALCRADRCVPGTTRVEPGPRARPSAAA</sequence>
<dbReference type="PANTHER" id="PTHR42852:SF13">
    <property type="entry name" value="PROTEIN DIPZ"/>
    <property type="match status" value="1"/>
</dbReference>
<dbReference type="Pfam" id="PF08534">
    <property type="entry name" value="Redoxin"/>
    <property type="match status" value="1"/>
</dbReference>
<dbReference type="EMBL" id="JBBHLI010000002">
    <property type="protein sequence ID" value="MEK9500433.1"/>
    <property type="molecule type" value="Genomic_DNA"/>
</dbReference>
<evidence type="ECO:0000259" key="4">
    <source>
        <dbReference type="PROSITE" id="PS51352"/>
    </source>
</evidence>
<keyword evidence="6" id="KW-1185">Reference proteome</keyword>
<dbReference type="InterPro" id="IPR013740">
    <property type="entry name" value="Redoxin"/>
</dbReference>
<keyword evidence="3" id="KW-0676">Redox-active center</keyword>
<dbReference type="Proteomes" id="UP001484239">
    <property type="component" value="Unassembled WGS sequence"/>
</dbReference>
<dbReference type="PROSITE" id="PS00194">
    <property type="entry name" value="THIOREDOXIN_1"/>
    <property type="match status" value="1"/>
</dbReference>
<evidence type="ECO:0000313" key="6">
    <source>
        <dbReference type="Proteomes" id="UP001484239"/>
    </source>
</evidence>